<dbReference type="Proteomes" id="UP000255421">
    <property type="component" value="Unassembled WGS sequence"/>
</dbReference>
<evidence type="ECO:0000313" key="2">
    <source>
        <dbReference type="EMBL" id="RDI69565.1"/>
    </source>
</evidence>
<name>A0A1H1GU13_9EURY</name>
<proteinExistence type="predicted"/>
<gene>
    <name evidence="2" type="ORF">DWB78_18600</name>
    <name evidence="3" type="ORF">SAMN05216278_3862</name>
</gene>
<reference evidence="3" key="1">
    <citation type="submission" date="2016-10" db="EMBL/GenBank/DDBJ databases">
        <authorList>
            <person name="de Groot N.N."/>
        </authorList>
    </citation>
    <scope>NUCLEOTIDE SEQUENCE [LARGE SCALE GENOMIC DNA]</scope>
    <source>
        <strain evidence="3">CGMCC 1.12397</strain>
    </source>
</reference>
<reference evidence="4" key="2">
    <citation type="submission" date="2016-10" db="EMBL/GenBank/DDBJ databases">
        <authorList>
            <person name="Varghese N."/>
            <person name="Submissions S."/>
        </authorList>
    </citation>
    <scope>NUCLEOTIDE SEQUENCE [LARGE SCALE GENOMIC DNA]</scope>
    <source>
        <strain evidence="4">CGMCC 1.12397</strain>
    </source>
</reference>
<sequence length="322" mass="36087">MVGLTDGERQRREVNTYNLFYSATTARADPPLATHGVRIPVMFPVIEDRRNDVRAEPDLVLYDSETCVLAEIKSGNNIDARDIKQMRECAAVNIEAAEDALKDAQVREKTGYDGTVTAVEPVIVYQDLDEEYIEETREESDAFREALNELLNNAVVMTQDYGGELRVLAGEFNDDGGLQSLLQRGVDLPVNPPDEIMLTEGMEHEILAMAICDIWGEQAVDHDGGVEVTRTEVRDYFAPRHNVGLADLDLVFDFLNEFGACDHVKNQHYEFTRDHMGKILTVESQVMSESVEDYLHGSDQSSLDDHFGSDDSDDDDSDDDND</sequence>
<keyword evidence="5" id="KW-1185">Reference proteome</keyword>
<evidence type="ECO:0000313" key="3">
    <source>
        <dbReference type="EMBL" id="SDR16685.1"/>
    </source>
</evidence>
<dbReference type="AlphaFoldDB" id="A0A1H1GU13"/>
<dbReference type="OrthoDB" id="307960at2157"/>
<dbReference type="EMBL" id="QQST01000005">
    <property type="protein sequence ID" value="RDI69565.1"/>
    <property type="molecule type" value="Genomic_DNA"/>
</dbReference>
<dbReference type="Proteomes" id="UP000199289">
    <property type="component" value="Unassembled WGS sequence"/>
</dbReference>
<evidence type="ECO:0000313" key="5">
    <source>
        <dbReference type="Proteomes" id="UP000255421"/>
    </source>
</evidence>
<organism evidence="3 4">
    <name type="scientific">Halopelagius longus</name>
    <dbReference type="NCBI Taxonomy" id="1236180"/>
    <lineage>
        <taxon>Archaea</taxon>
        <taxon>Methanobacteriati</taxon>
        <taxon>Methanobacteriota</taxon>
        <taxon>Stenosarchaea group</taxon>
        <taxon>Halobacteria</taxon>
        <taxon>Halobacteriales</taxon>
        <taxon>Haloferacaceae</taxon>
    </lineage>
</organism>
<evidence type="ECO:0000256" key="1">
    <source>
        <dbReference type="SAM" id="MobiDB-lite"/>
    </source>
</evidence>
<evidence type="ECO:0000313" key="4">
    <source>
        <dbReference type="Proteomes" id="UP000199289"/>
    </source>
</evidence>
<reference evidence="2 5" key="3">
    <citation type="submission" date="2018-07" db="EMBL/GenBank/DDBJ databases">
        <title>Genome sequence of extremly halophilic archaeon Halopelagius longus strain BC12-B1.</title>
        <authorList>
            <person name="Zhang X."/>
        </authorList>
    </citation>
    <scope>NUCLEOTIDE SEQUENCE [LARGE SCALE GENOMIC DNA]</scope>
    <source>
        <strain evidence="2 5">BC12-B1</strain>
    </source>
</reference>
<feature type="compositionally biased region" description="Acidic residues" evidence="1">
    <location>
        <begin position="310"/>
        <end position="322"/>
    </location>
</feature>
<dbReference type="EMBL" id="FNKQ01000007">
    <property type="protein sequence ID" value="SDR16685.1"/>
    <property type="molecule type" value="Genomic_DNA"/>
</dbReference>
<protein>
    <submittedName>
        <fullName evidence="3">Uncharacterized protein</fullName>
    </submittedName>
</protein>
<accession>A0A1H1GU13</accession>
<dbReference type="RefSeq" id="WP_092539322.1">
    <property type="nucleotide sequence ID" value="NZ_FNKQ01000007.1"/>
</dbReference>
<feature type="region of interest" description="Disordered" evidence="1">
    <location>
        <begin position="292"/>
        <end position="322"/>
    </location>
</feature>